<protein>
    <recommendedName>
        <fullName evidence="3">Catalase</fullName>
    </recommendedName>
</protein>
<proteinExistence type="predicted"/>
<dbReference type="PROSITE" id="PS51257">
    <property type="entry name" value="PROKAR_LIPOPROTEIN"/>
    <property type="match status" value="1"/>
</dbReference>
<dbReference type="Gene3D" id="2.40.180.10">
    <property type="entry name" value="Catalase core domain"/>
    <property type="match status" value="1"/>
</dbReference>
<dbReference type="InterPro" id="IPR020835">
    <property type="entry name" value="Catalase_sf"/>
</dbReference>
<dbReference type="GO" id="GO:0020037">
    <property type="term" value="F:heme binding"/>
    <property type="evidence" value="ECO:0007669"/>
    <property type="project" value="InterPro"/>
</dbReference>
<comment type="caution">
    <text evidence="1">The sequence shown here is derived from an EMBL/GenBank/DDBJ whole genome shotgun (WGS) entry which is preliminary data.</text>
</comment>
<dbReference type="RefSeq" id="WP_094456421.1">
    <property type="nucleotide sequence ID" value="NZ_NOXU01000028.1"/>
</dbReference>
<dbReference type="SUPFAM" id="SSF56634">
    <property type="entry name" value="Heme-dependent catalase-like"/>
    <property type="match status" value="1"/>
</dbReference>
<name>A0A255YZG9_9PROT</name>
<dbReference type="PANTHER" id="PTHR36195">
    <property type="entry name" value="DOMAIN PROTEIN, PUTATIVE (AFU_ORTHOLOGUE AFUA_5G01990)-RELATED-RELATED"/>
    <property type="match status" value="1"/>
</dbReference>
<accession>A0A255YZG9</accession>
<sequence>MMNKRLKAGLCLAGAGVALLSGCAERGDAYYRPIDPATYPAANGPGEKLAPGEVDAAARVAAIIYAHLERKYANVPVRRDAHPKPHGCVAATFTVGDTVPSALRHGLFANPGAYPAIIRYSNSNENPNRPDYEKDGRGMAVKVLGNSEQPLPGAPLVVAPGSAPTQDFIMINFPTFLVAEPKDYEKLVGYNDSPSKLTQWLLPVLVPLSIGVKGTINAVEATSSLIDNPLNTRYWSMVPYQLGSGAEAVAVKYSAMPCEPQPVIIPKTKDPNYLRAAMVETLKNGAACMRFMVQVRTSDMSVEDSRYEWSETEAPFQEVARINIPQQDFNTDAQNAACEASSYNPWHALPDHKPLGAVNRMRQAIYERIFDLRRETAGR</sequence>
<dbReference type="AlphaFoldDB" id="A0A255YZG9"/>
<dbReference type="Proteomes" id="UP000216998">
    <property type="component" value="Unassembled WGS sequence"/>
</dbReference>
<dbReference type="PANTHER" id="PTHR36195:SF4">
    <property type="entry name" value="DOMAIN PROTEIN, PUTATIVE (AFU_ORTHOLOGUE AFUA_5G01990)-RELATED"/>
    <property type="match status" value="1"/>
</dbReference>
<organism evidence="1 2">
    <name type="scientific">Niveispirillum lacus</name>
    <dbReference type="NCBI Taxonomy" id="1981099"/>
    <lineage>
        <taxon>Bacteria</taxon>
        <taxon>Pseudomonadati</taxon>
        <taxon>Pseudomonadota</taxon>
        <taxon>Alphaproteobacteria</taxon>
        <taxon>Rhodospirillales</taxon>
        <taxon>Azospirillaceae</taxon>
        <taxon>Niveispirillum</taxon>
    </lineage>
</organism>
<reference evidence="1 2" key="1">
    <citation type="submission" date="2017-07" db="EMBL/GenBank/DDBJ databases">
        <title>Niveispirillum cyanobacteriorum sp. nov., isolated from cyanobacterial aggregates in a eutrophic lake.</title>
        <authorList>
            <person name="Cai H."/>
        </authorList>
    </citation>
    <scope>NUCLEOTIDE SEQUENCE [LARGE SCALE GENOMIC DNA]</scope>
    <source>
        <strain evidence="2">TH1-14</strain>
    </source>
</reference>
<evidence type="ECO:0008006" key="3">
    <source>
        <dbReference type="Google" id="ProtNLM"/>
    </source>
</evidence>
<dbReference type="OrthoDB" id="9765610at2"/>
<keyword evidence="2" id="KW-1185">Reference proteome</keyword>
<dbReference type="EMBL" id="NOXU01000028">
    <property type="protein sequence ID" value="OYQ34571.1"/>
    <property type="molecule type" value="Genomic_DNA"/>
</dbReference>
<dbReference type="CDD" id="cd08152">
    <property type="entry name" value="y4iL_like"/>
    <property type="match status" value="1"/>
</dbReference>
<evidence type="ECO:0000313" key="1">
    <source>
        <dbReference type="EMBL" id="OYQ34571.1"/>
    </source>
</evidence>
<gene>
    <name evidence="1" type="ORF">CHU95_11210</name>
</gene>
<evidence type="ECO:0000313" key="2">
    <source>
        <dbReference type="Proteomes" id="UP000216998"/>
    </source>
</evidence>